<protein>
    <submittedName>
        <fullName evidence="1">DUF370 domain-containing protein</fullName>
    </submittedName>
</protein>
<dbReference type="RefSeq" id="WP_249295367.1">
    <property type="nucleotide sequence ID" value="NZ_JACRSV010000003.1"/>
</dbReference>
<sequence>MYLHVGNDVVVHHPDVIGIFDLENTSVSKYTKEYLRMKQQDNRVIDVTQDIPKSFVITCDKKGQEKVYLSLLAPRTLKKRWEEIE</sequence>
<dbReference type="InterPro" id="IPR007169">
    <property type="entry name" value="RemA-like"/>
</dbReference>
<evidence type="ECO:0000313" key="2">
    <source>
        <dbReference type="Proteomes" id="UP000610760"/>
    </source>
</evidence>
<dbReference type="EMBL" id="JACRSV010000003">
    <property type="protein sequence ID" value="MBC8560363.1"/>
    <property type="molecule type" value="Genomic_DNA"/>
</dbReference>
<evidence type="ECO:0000313" key="1">
    <source>
        <dbReference type="EMBL" id="MBC8560363.1"/>
    </source>
</evidence>
<proteinExistence type="predicted"/>
<dbReference type="AlphaFoldDB" id="A0A926E628"/>
<dbReference type="Proteomes" id="UP000610760">
    <property type="component" value="Unassembled WGS sequence"/>
</dbReference>
<keyword evidence="2" id="KW-1185">Reference proteome</keyword>
<dbReference type="Pfam" id="PF04025">
    <property type="entry name" value="RemA-like"/>
    <property type="match status" value="1"/>
</dbReference>
<comment type="caution">
    <text evidence="1">The sequence shown here is derived from an EMBL/GenBank/DDBJ whole genome shotgun (WGS) entry which is preliminary data.</text>
</comment>
<organism evidence="1 2">
    <name type="scientific">Fumia xinanensis</name>
    <dbReference type="NCBI Taxonomy" id="2763659"/>
    <lineage>
        <taxon>Bacteria</taxon>
        <taxon>Bacillati</taxon>
        <taxon>Bacillota</taxon>
        <taxon>Clostridia</taxon>
        <taxon>Eubacteriales</taxon>
        <taxon>Oscillospiraceae</taxon>
        <taxon>Fumia</taxon>
    </lineage>
</organism>
<gene>
    <name evidence="1" type="ORF">H8710_09850</name>
</gene>
<accession>A0A926E628</accession>
<name>A0A926E628_9FIRM</name>
<dbReference type="NCBIfam" id="NF046065">
    <property type="entry name" value="MtxRegRemB"/>
    <property type="match status" value="1"/>
</dbReference>
<reference evidence="1" key="1">
    <citation type="submission" date="2020-08" db="EMBL/GenBank/DDBJ databases">
        <title>Genome public.</title>
        <authorList>
            <person name="Liu C."/>
            <person name="Sun Q."/>
        </authorList>
    </citation>
    <scope>NUCLEOTIDE SEQUENCE</scope>
    <source>
        <strain evidence="1">NSJ-33</strain>
    </source>
</reference>